<dbReference type="EMBL" id="JBHFEH010000001">
    <property type="protein sequence ID" value="KAL2059520.1"/>
    <property type="molecule type" value="Genomic_DNA"/>
</dbReference>
<comment type="caution">
    <text evidence="1">The sequence shown here is derived from an EMBL/GenBank/DDBJ whole genome shotgun (WGS) entry which is preliminary data.</text>
</comment>
<proteinExistence type="predicted"/>
<gene>
    <name evidence="1" type="ORF">ABVK25_000813</name>
</gene>
<organism evidence="1 2">
    <name type="scientific">Lepraria finkii</name>
    <dbReference type="NCBI Taxonomy" id="1340010"/>
    <lineage>
        <taxon>Eukaryota</taxon>
        <taxon>Fungi</taxon>
        <taxon>Dikarya</taxon>
        <taxon>Ascomycota</taxon>
        <taxon>Pezizomycotina</taxon>
        <taxon>Lecanoromycetes</taxon>
        <taxon>OSLEUM clade</taxon>
        <taxon>Lecanoromycetidae</taxon>
        <taxon>Lecanorales</taxon>
        <taxon>Lecanorineae</taxon>
        <taxon>Stereocaulaceae</taxon>
        <taxon>Lepraria</taxon>
    </lineage>
</organism>
<name>A0ABR4BP77_9LECA</name>
<reference evidence="1 2" key="1">
    <citation type="submission" date="2024-09" db="EMBL/GenBank/DDBJ databases">
        <title>Rethinking Asexuality: The Enigmatic Case of Functional Sexual Genes in Lepraria (Stereocaulaceae).</title>
        <authorList>
            <person name="Doellman M."/>
            <person name="Sun Y."/>
            <person name="Barcenas-Pena A."/>
            <person name="Lumbsch H.T."/>
            <person name="Grewe F."/>
        </authorList>
    </citation>
    <scope>NUCLEOTIDE SEQUENCE [LARGE SCALE GENOMIC DNA]</scope>
    <source>
        <strain evidence="1 2">Grewe 0041</strain>
    </source>
</reference>
<evidence type="ECO:0000313" key="2">
    <source>
        <dbReference type="Proteomes" id="UP001590951"/>
    </source>
</evidence>
<protein>
    <recommendedName>
        <fullName evidence="3">IPT/TIG domain-containing protein</fullName>
    </recommendedName>
</protein>
<accession>A0ABR4BP77</accession>
<dbReference type="Proteomes" id="UP001590951">
    <property type="component" value="Unassembled WGS sequence"/>
</dbReference>
<evidence type="ECO:0000313" key="1">
    <source>
        <dbReference type="EMBL" id="KAL2059520.1"/>
    </source>
</evidence>
<evidence type="ECO:0008006" key="3">
    <source>
        <dbReference type="Google" id="ProtNLM"/>
    </source>
</evidence>
<keyword evidence="2" id="KW-1185">Reference proteome</keyword>
<sequence>MDSQTLLPGGPAIILSSTPVQILPGAGILSVWPSTFSLPPFALPSPALLPKITINGQGLTPAPSSGYILASKTVFPGNPITISGSRLAFDTDIAGSSHLVVGASTAEVVPFIDATACYYQRHDLNTKRSLCL</sequence>